<keyword evidence="3" id="KW-1185">Reference proteome</keyword>
<evidence type="ECO:0000313" key="3">
    <source>
        <dbReference type="Proteomes" id="UP000002051"/>
    </source>
</evidence>
<protein>
    <submittedName>
        <fullName evidence="1 2">Uncharacterized protein</fullName>
    </submittedName>
</protein>
<accession>G7L409</accession>
<dbReference type="HOGENOM" id="CLU_2458241_0_0_1"/>
<evidence type="ECO:0000313" key="2">
    <source>
        <dbReference type="EnsemblPlants" id="AES82759"/>
    </source>
</evidence>
<dbReference type="EnsemblPlants" id="AES82759">
    <property type="protein sequence ID" value="AES82759"/>
    <property type="gene ID" value="MTR_7g116980"/>
</dbReference>
<reference evidence="1 3" key="2">
    <citation type="journal article" date="2014" name="BMC Genomics">
        <title>An improved genome release (version Mt4.0) for the model legume Medicago truncatula.</title>
        <authorList>
            <person name="Tang H."/>
            <person name="Krishnakumar V."/>
            <person name="Bidwell S."/>
            <person name="Rosen B."/>
            <person name="Chan A."/>
            <person name="Zhou S."/>
            <person name="Gentzbittel L."/>
            <person name="Childs K.L."/>
            <person name="Yandell M."/>
            <person name="Gundlach H."/>
            <person name="Mayer K.F."/>
            <person name="Schwartz D.C."/>
            <person name="Town C.D."/>
        </authorList>
    </citation>
    <scope>GENOME REANNOTATION</scope>
    <source>
        <strain evidence="2 3">cv. Jemalong A17</strain>
    </source>
</reference>
<organism evidence="1 3">
    <name type="scientific">Medicago truncatula</name>
    <name type="common">Barrel medic</name>
    <name type="synonym">Medicago tribuloides</name>
    <dbReference type="NCBI Taxonomy" id="3880"/>
    <lineage>
        <taxon>Eukaryota</taxon>
        <taxon>Viridiplantae</taxon>
        <taxon>Streptophyta</taxon>
        <taxon>Embryophyta</taxon>
        <taxon>Tracheophyta</taxon>
        <taxon>Spermatophyta</taxon>
        <taxon>Magnoliopsida</taxon>
        <taxon>eudicotyledons</taxon>
        <taxon>Gunneridae</taxon>
        <taxon>Pentapetalae</taxon>
        <taxon>rosids</taxon>
        <taxon>fabids</taxon>
        <taxon>Fabales</taxon>
        <taxon>Fabaceae</taxon>
        <taxon>Papilionoideae</taxon>
        <taxon>50 kb inversion clade</taxon>
        <taxon>NPAAA clade</taxon>
        <taxon>Hologalegina</taxon>
        <taxon>IRL clade</taxon>
        <taxon>Trifolieae</taxon>
        <taxon>Medicago</taxon>
    </lineage>
</organism>
<dbReference type="AlphaFoldDB" id="G7L409"/>
<sequence>MEKDNGHLIFFAYSKPIIDADWPNLRIVASVDNNALLIHQVDAKVVILNDLFADFEGWTLDSGAQNADAHVSAIEKYAVEKSIIHESTT</sequence>
<name>G7L409_MEDTR</name>
<dbReference type="PaxDb" id="3880-AES82759"/>
<gene>
    <name evidence="1" type="ordered locus">MTR_7g116980</name>
</gene>
<evidence type="ECO:0000313" key="1">
    <source>
        <dbReference type="EMBL" id="AES82759.1"/>
    </source>
</evidence>
<reference evidence="2" key="3">
    <citation type="submission" date="2015-04" db="UniProtKB">
        <authorList>
            <consortium name="EnsemblPlants"/>
        </authorList>
    </citation>
    <scope>IDENTIFICATION</scope>
    <source>
        <strain evidence="2">cv. Jemalong A17</strain>
    </source>
</reference>
<dbReference type="EMBL" id="CM001223">
    <property type="protein sequence ID" value="AES82759.1"/>
    <property type="molecule type" value="Genomic_DNA"/>
</dbReference>
<dbReference type="Proteomes" id="UP000002051">
    <property type="component" value="Unassembled WGS sequence"/>
</dbReference>
<proteinExistence type="predicted"/>
<reference evidence="1 3" key="1">
    <citation type="journal article" date="2011" name="Nature">
        <title>The Medicago genome provides insight into the evolution of rhizobial symbioses.</title>
        <authorList>
            <person name="Young N.D."/>
            <person name="Debelle F."/>
            <person name="Oldroyd G.E."/>
            <person name="Geurts R."/>
            <person name="Cannon S.B."/>
            <person name="Udvardi M.K."/>
            <person name="Benedito V.A."/>
            <person name="Mayer K.F."/>
            <person name="Gouzy J."/>
            <person name="Schoof H."/>
            <person name="Van de Peer Y."/>
            <person name="Proost S."/>
            <person name="Cook D.R."/>
            <person name="Meyers B.C."/>
            <person name="Spannagl M."/>
            <person name="Cheung F."/>
            <person name="De Mita S."/>
            <person name="Krishnakumar V."/>
            <person name="Gundlach H."/>
            <person name="Zhou S."/>
            <person name="Mudge J."/>
            <person name="Bharti A.K."/>
            <person name="Murray J.D."/>
            <person name="Naoumkina M.A."/>
            <person name="Rosen B."/>
            <person name="Silverstein K.A."/>
            <person name="Tang H."/>
            <person name="Rombauts S."/>
            <person name="Zhao P.X."/>
            <person name="Zhou P."/>
            <person name="Barbe V."/>
            <person name="Bardou P."/>
            <person name="Bechner M."/>
            <person name="Bellec A."/>
            <person name="Berger A."/>
            <person name="Berges H."/>
            <person name="Bidwell S."/>
            <person name="Bisseling T."/>
            <person name="Choisne N."/>
            <person name="Couloux A."/>
            <person name="Denny R."/>
            <person name="Deshpande S."/>
            <person name="Dai X."/>
            <person name="Doyle J.J."/>
            <person name="Dudez A.M."/>
            <person name="Farmer A.D."/>
            <person name="Fouteau S."/>
            <person name="Franken C."/>
            <person name="Gibelin C."/>
            <person name="Gish J."/>
            <person name="Goldstein S."/>
            <person name="Gonzalez A.J."/>
            <person name="Green P.J."/>
            <person name="Hallab A."/>
            <person name="Hartog M."/>
            <person name="Hua A."/>
            <person name="Humphray S.J."/>
            <person name="Jeong D.H."/>
            <person name="Jing Y."/>
            <person name="Jocker A."/>
            <person name="Kenton S.M."/>
            <person name="Kim D.J."/>
            <person name="Klee K."/>
            <person name="Lai H."/>
            <person name="Lang C."/>
            <person name="Lin S."/>
            <person name="Macmil S.L."/>
            <person name="Magdelenat G."/>
            <person name="Matthews L."/>
            <person name="McCorrison J."/>
            <person name="Monaghan E.L."/>
            <person name="Mun J.H."/>
            <person name="Najar F.Z."/>
            <person name="Nicholson C."/>
            <person name="Noirot C."/>
            <person name="O'Bleness M."/>
            <person name="Paule C.R."/>
            <person name="Poulain J."/>
            <person name="Prion F."/>
            <person name="Qin B."/>
            <person name="Qu C."/>
            <person name="Retzel E.F."/>
            <person name="Riddle C."/>
            <person name="Sallet E."/>
            <person name="Samain S."/>
            <person name="Samson N."/>
            <person name="Sanders I."/>
            <person name="Saurat O."/>
            <person name="Scarpelli C."/>
            <person name="Schiex T."/>
            <person name="Segurens B."/>
            <person name="Severin A.J."/>
            <person name="Sherrier D.J."/>
            <person name="Shi R."/>
            <person name="Sims S."/>
            <person name="Singer S.R."/>
            <person name="Sinharoy S."/>
            <person name="Sterck L."/>
            <person name="Viollet A."/>
            <person name="Wang B.B."/>
            <person name="Wang K."/>
            <person name="Wang M."/>
            <person name="Wang X."/>
            <person name="Warfsmann J."/>
            <person name="Weissenbach J."/>
            <person name="White D.D."/>
            <person name="White J.D."/>
            <person name="Wiley G.B."/>
            <person name="Wincker P."/>
            <person name="Xing Y."/>
            <person name="Yang L."/>
            <person name="Yao Z."/>
            <person name="Ying F."/>
            <person name="Zhai J."/>
            <person name="Zhou L."/>
            <person name="Zuber A."/>
            <person name="Denarie J."/>
            <person name="Dixon R.A."/>
            <person name="May G.D."/>
            <person name="Schwartz D.C."/>
            <person name="Rogers J."/>
            <person name="Quetier F."/>
            <person name="Town C.D."/>
            <person name="Roe B.A."/>
        </authorList>
    </citation>
    <scope>NUCLEOTIDE SEQUENCE [LARGE SCALE GENOMIC DNA]</scope>
    <source>
        <strain evidence="1">A17</strain>
        <strain evidence="2 3">cv. Jemalong A17</strain>
    </source>
</reference>